<gene>
    <name evidence="2" type="ORF">C1SCF055_LOCUS35789</name>
</gene>
<sequence>AGLMLKDRPAALSVGEGQVNFDWAPQSTKEARQEARSEASETGPGPVLRDGWEGDSSEDQ</sequence>
<comment type="caution">
    <text evidence="2">The sequence shown here is derived from an EMBL/GenBank/DDBJ whole genome shotgun (WGS) entry which is preliminary data.</text>
</comment>
<keyword evidence="4" id="KW-1185">Reference proteome</keyword>
<dbReference type="AlphaFoldDB" id="A0A9P1DHZ2"/>
<evidence type="ECO:0000256" key="1">
    <source>
        <dbReference type="SAM" id="MobiDB-lite"/>
    </source>
</evidence>
<protein>
    <submittedName>
        <fullName evidence="2">Uncharacterized protein</fullName>
    </submittedName>
</protein>
<reference evidence="3" key="2">
    <citation type="submission" date="2024-04" db="EMBL/GenBank/DDBJ databases">
        <authorList>
            <person name="Chen Y."/>
            <person name="Shah S."/>
            <person name="Dougan E. K."/>
            <person name="Thang M."/>
            <person name="Chan C."/>
        </authorList>
    </citation>
    <scope>NUCLEOTIDE SEQUENCE [LARGE SCALE GENOMIC DNA]</scope>
</reference>
<dbReference type="EMBL" id="CAMXCT030004844">
    <property type="protein sequence ID" value="CAL4797833.1"/>
    <property type="molecule type" value="Genomic_DNA"/>
</dbReference>
<evidence type="ECO:0000313" key="2">
    <source>
        <dbReference type="EMBL" id="CAI4010521.1"/>
    </source>
</evidence>
<dbReference type="EMBL" id="CAMXCT020004844">
    <property type="protein sequence ID" value="CAL1163896.1"/>
    <property type="molecule type" value="Genomic_DNA"/>
</dbReference>
<dbReference type="EMBL" id="CAMXCT010004844">
    <property type="protein sequence ID" value="CAI4010521.1"/>
    <property type="molecule type" value="Genomic_DNA"/>
</dbReference>
<name>A0A9P1DHZ2_9DINO</name>
<feature type="non-terminal residue" evidence="2">
    <location>
        <position position="60"/>
    </location>
</feature>
<feature type="compositionally biased region" description="Basic and acidic residues" evidence="1">
    <location>
        <begin position="29"/>
        <end position="39"/>
    </location>
</feature>
<dbReference type="Proteomes" id="UP001152797">
    <property type="component" value="Unassembled WGS sequence"/>
</dbReference>
<evidence type="ECO:0000313" key="3">
    <source>
        <dbReference type="EMBL" id="CAL1163896.1"/>
    </source>
</evidence>
<organism evidence="2">
    <name type="scientific">Cladocopium goreaui</name>
    <dbReference type="NCBI Taxonomy" id="2562237"/>
    <lineage>
        <taxon>Eukaryota</taxon>
        <taxon>Sar</taxon>
        <taxon>Alveolata</taxon>
        <taxon>Dinophyceae</taxon>
        <taxon>Suessiales</taxon>
        <taxon>Symbiodiniaceae</taxon>
        <taxon>Cladocopium</taxon>
    </lineage>
</organism>
<accession>A0A9P1DHZ2</accession>
<feature type="region of interest" description="Disordered" evidence="1">
    <location>
        <begin position="1"/>
        <end position="60"/>
    </location>
</feature>
<evidence type="ECO:0000313" key="4">
    <source>
        <dbReference type="Proteomes" id="UP001152797"/>
    </source>
</evidence>
<reference evidence="2" key="1">
    <citation type="submission" date="2022-10" db="EMBL/GenBank/DDBJ databases">
        <authorList>
            <person name="Chen Y."/>
            <person name="Dougan E. K."/>
            <person name="Chan C."/>
            <person name="Rhodes N."/>
            <person name="Thang M."/>
        </authorList>
    </citation>
    <scope>NUCLEOTIDE SEQUENCE</scope>
</reference>
<proteinExistence type="predicted"/>